<dbReference type="EMBL" id="JAAGYU010002062">
    <property type="protein sequence ID" value="NEL80929.1"/>
    <property type="molecule type" value="Genomic_DNA"/>
</dbReference>
<reference evidence="1 2" key="1">
    <citation type="submission" date="2019-11" db="EMBL/GenBank/DDBJ databases">
        <title>Genome-resolved metagenomics to study the prevalence of co-infection and intraspecific heterogeneity among plant pathogen metapopulations.</title>
        <authorList>
            <person name="Newberry E."/>
            <person name="Bhandari R."/>
            <person name="Kemble J."/>
            <person name="Sikora E."/>
            <person name="Potnis N."/>
        </authorList>
    </citation>
    <scope>NUCLEOTIDE SEQUENCE [LARGE SCALE GENOMIC DNA]</scope>
    <source>
        <strain evidence="1">Xp_Tom_Tuscaloosa_18b</strain>
    </source>
</reference>
<dbReference type="InterPro" id="IPR017439">
    <property type="entry name" value="Amidohydrolase"/>
</dbReference>
<feature type="non-terminal residue" evidence="1">
    <location>
        <position position="95"/>
    </location>
</feature>
<evidence type="ECO:0000313" key="2">
    <source>
        <dbReference type="Proteomes" id="UP000471082"/>
    </source>
</evidence>
<organism evidence="1 2">
    <name type="scientific">Xanthomonas perforans</name>
    <dbReference type="NCBI Taxonomy" id="442694"/>
    <lineage>
        <taxon>Bacteria</taxon>
        <taxon>Pseudomonadati</taxon>
        <taxon>Pseudomonadota</taxon>
        <taxon>Gammaproteobacteria</taxon>
        <taxon>Lysobacterales</taxon>
        <taxon>Lysobacteraceae</taxon>
        <taxon>Xanthomonas</taxon>
    </lineage>
</organism>
<dbReference type="GO" id="GO:0016787">
    <property type="term" value="F:hydrolase activity"/>
    <property type="evidence" value="ECO:0007669"/>
    <property type="project" value="UniProtKB-KW"/>
</dbReference>
<dbReference type="PANTHER" id="PTHR11014:SF63">
    <property type="entry name" value="METALLOPEPTIDASE, PUTATIVE (AFU_ORTHOLOGUE AFUA_6G09600)-RELATED"/>
    <property type="match status" value="1"/>
</dbReference>
<accession>A0A7X5SCM8</accession>
<evidence type="ECO:0000313" key="1">
    <source>
        <dbReference type="EMBL" id="NEL80929.1"/>
    </source>
</evidence>
<dbReference type="Gene3D" id="3.40.630.10">
    <property type="entry name" value="Zn peptidases"/>
    <property type="match status" value="1"/>
</dbReference>
<dbReference type="SUPFAM" id="SSF53187">
    <property type="entry name" value="Zn-dependent exopeptidases"/>
    <property type="match status" value="1"/>
</dbReference>
<dbReference type="PANTHER" id="PTHR11014">
    <property type="entry name" value="PEPTIDASE M20 FAMILY MEMBER"/>
    <property type="match status" value="1"/>
</dbReference>
<protein>
    <submittedName>
        <fullName evidence="1">Amidohydrolase</fullName>
    </submittedName>
</protein>
<name>A0A7X5SCM8_XANPE</name>
<gene>
    <name evidence="1" type="ORF">G3W61_32270</name>
</gene>
<feature type="non-terminal residue" evidence="1">
    <location>
        <position position="1"/>
    </location>
</feature>
<comment type="caution">
    <text evidence="1">The sequence shown here is derived from an EMBL/GenBank/DDBJ whole genome shotgun (WGS) entry which is preliminary data.</text>
</comment>
<sequence length="95" mass="10313">PRPDVQAAAAPLQSKLVQWRRDFHQHPELSNREERTAATVAAQLRKLGLKPRTGIAHHGVVAIIKGGKPGPKIALRADMDALPVKEQTGLPFASK</sequence>
<dbReference type="Proteomes" id="UP000471082">
    <property type="component" value="Unassembled WGS sequence"/>
</dbReference>
<proteinExistence type="predicted"/>
<keyword evidence="1" id="KW-0378">Hydrolase</keyword>
<dbReference type="AlphaFoldDB" id="A0A7X5SCM8"/>